<feature type="compositionally biased region" description="Polar residues" evidence="4">
    <location>
        <begin position="137"/>
        <end position="147"/>
    </location>
</feature>
<dbReference type="GO" id="GO:0009295">
    <property type="term" value="C:nucleoid"/>
    <property type="evidence" value="ECO:0007669"/>
    <property type="project" value="TreeGrafter"/>
</dbReference>
<dbReference type="CDD" id="cd04496">
    <property type="entry name" value="SSB_OBF"/>
    <property type="match status" value="1"/>
</dbReference>
<protein>
    <recommendedName>
        <fullName evidence="2 3">Single-stranded DNA-binding protein</fullName>
    </recommendedName>
</protein>
<keyword evidence="1 2" id="KW-0238">DNA-binding</keyword>
<dbReference type="InterPro" id="IPR012340">
    <property type="entry name" value="NA-bd_OB-fold"/>
</dbReference>
<evidence type="ECO:0000256" key="3">
    <source>
        <dbReference type="RuleBase" id="RU000524"/>
    </source>
</evidence>
<evidence type="ECO:0000256" key="1">
    <source>
        <dbReference type="ARBA" id="ARBA00023125"/>
    </source>
</evidence>
<evidence type="ECO:0000313" key="5">
    <source>
        <dbReference type="EMBL" id="QNQ90738.1"/>
    </source>
</evidence>
<evidence type="ECO:0000256" key="4">
    <source>
        <dbReference type="SAM" id="MobiDB-lite"/>
    </source>
</evidence>
<dbReference type="GO" id="GO:0003697">
    <property type="term" value="F:single-stranded DNA binding"/>
    <property type="evidence" value="ECO:0007669"/>
    <property type="project" value="InterPro"/>
</dbReference>
<dbReference type="PANTHER" id="PTHR10302">
    <property type="entry name" value="SINGLE-STRANDED DNA-BINDING PROTEIN"/>
    <property type="match status" value="1"/>
</dbReference>
<reference evidence="5 6" key="1">
    <citation type="submission" date="2019-12" db="EMBL/GenBank/DDBJ databases">
        <title>Corynebacterium sp. nov., isolated from feces of the Anser Albifrons in China.</title>
        <authorList>
            <person name="Liu Q."/>
        </authorList>
    </citation>
    <scope>NUCLEOTIDE SEQUENCE [LARGE SCALE GENOMIC DNA]</scope>
    <source>
        <strain evidence="5 6">4H37-19</strain>
    </source>
</reference>
<gene>
    <name evidence="5" type="primary">ssb</name>
    <name evidence="5" type="ORF">GP475_08870</name>
</gene>
<dbReference type="NCBIfam" id="TIGR00621">
    <property type="entry name" value="ssb"/>
    <property type="match status" value="1"/>
</dbReference>
<dbReference type="PANTHER" id="PTHR10302:SF27">
    <property type="entry name" value="SINGLE-STRANDED DNA-BINDING PROTEIN"/>
    <property type="match status" value="1"/>
</dbReference>
<dbReference type="InterPro" id="IPR000424">
    <property type="entry name" value="Primosome_PriB/ssb"/>
</dbReference>
<dbReference type="Pfam" id="PF00436">
    <property type="entry name" value="SSB"/>
    <property type="match status" value="1"/>
</dbReference>
<dbReference type="GO" id="GO:0006260">
    <property type="term" value="P:DNA replication"/>
    <property type="evidence" value="ECO:0007669"/>
    <property type="project" value="InterPro"/>
</dbReference>
<name>A0A7H0SQB3_9CORY</name>
<dbReference type="SUPFAM" id="SSF50249">
    <property type="entry name" value="Nucleic acid-binding proteins"/>
    <property type="match status" value="1"/>
</dbReference>
<accession>A0A7H0SQB3</accession>
<sequence length="147" mass="15794">MKNVNHITVTGNLTGQPEVFSTRNGTTGLHFTVAHNRNRKNDATGEWETINTTFWACTMWEKNPYDLQEQFTKGQFVIVSGRAELQTYTTKDGTPGAQAVIQADTLAAIPKTGQGSGSTPQAGPQPQGNGDPWGGVAQNTNPGDCPF</sequence>
<dbReference type="KEGG" id="cpoy:GP475_08870"/>
<keyword evidence="6" id="KW-1185">Reference proteome</keyword>
<evidence type="ECO:0000256" key="2">
    <source>
        <dbReference type="PIRNR" id="PIRNR002070"/>
    </source>
</evidence>
<evidence type="ECO:0000313" key="6">
    <source>
        <dbReference type="Proteomes" id="UP000516320"/>
    </source>
</evidence>
<proteinExistence type="predicted"/>
<dbReference type="InterPro" id="IPR011344">
    <property type="entry name" value="ssDNA-bd"/>
</dbReference>
<organism evidence="5 6">
    <name type="scientific">Corynebacterium poyangense</name>
    <dbReference type="NCBI Taxonomy" id="2684405"/>
    <lineage>
        <taxon>Bacteria</taxon>
        <taxon>Bacillati</taxon>
        <taxon>Actinomycetota</taxon>
        <taxon>Actinomycetes</taxon>
        <taxon>Mycobacteriales</taxon>
        <taxon>Corynebacteriaceae</taxon>
        <taxon>Corynebacterium</taxon>
    </lineage>
</organism>
<dbReference type="PROSITE" id="PS50935">
    <property type="entry name" value="SSB"/>
    <property type="match status" value="1"/>
</dbReference>
<dbReference type="RefSeq" id="WP_187974052.1">
    <property type="nucleotide sequence ID" value="NZ_CP046884.1"/>
</dbReference>
<dbReference type="AlphaFoldDB" id="A0A7H0SQB3"/>
<dbReference type="PIRSF" id="PIRSF002070">
    <property type="entry name" value="SSB"/>
    <property type="match status" value="1"/>
</dbReference>
<dbReference type="EMBL" id="CP046884">
    <property type="protein sequence ID" value="QNQ90738.1"/>
    <property type="molecule type" value="Genomic_DNA"/>
</dbReference>
<dbReference type="Proteomes" id="UP000516320">
    <property type="component" value="Chromosome"/>
</dbReference>
<dbReference type="Gene3D" id="2.40.50.140">
    <property type="entry name" value="Nucleic acid-binding proteins"/>
    <property type="match status" value="1"/>
</dbReference>
<feature type="compositionally biased region" description="Polar residues" evidence="4">
    <location>
        <begin position="117"/>
        <end position="128"/>
    </location>
</feature>
<feature type="region of interest" description="Disordered" evidence="4">
    <location>
        <begin position="109"/>
        <end position="147"/>
    </location>
</feature>